<dbReference type="InterPro" id="IPR027417">
    <property type="entry name" value="P-loop_NTPase"/>
</dbReference>
<evidence type="ECO:0000313" key="11">
    <source>
        <dbReference type="Proteomes" id="UP000184357"/>
    </source>
</evidence>
<feature type="domain" description="ABC transporter" evidence="9">
    <location>
        <begin position="347"/>
        <end position="593"/>
    </location>
</feature>
<dbReference type="InterPro" id="IPR050095">
    <property type="entry name" value="ECF_ABC_transporter_ATP-bd"/>
</dbReference>
<evidence type="ECO:0000256" key="1">
    <source>
        <dbReference type="ARBA" id="ARBA00004202"/>
    </source>
</evidence>
<dbReference type="SUPFAM" id="SSF52540">
    <property type="entry name" value="P-loop containing nucleoside triphosphate hydrolases"/>
    <property type="match status" value="2"/>
</dbReference>
<keyword evidence="11" id="KW-1185">Reference proteome</keyword>
<dbReference type="GO" id="GO:0043190">
    <property type="term" value="C:ATP-binding cassette (ABC) transporter complex"/>
    <property type="evidence" value="ECO:0007669"/>
    <property type="project" value="TreeGrafter"/>
</dbReference>
<organism evidence="10 11">
    <name type="scientific">Halobaculum gomorrense</name>
    <dbReference type="NCBI Taxonomy" id="43928"/>
    <lineage>
        <taxon>Archaea</taxon>
        <taxon>Methanobacteriati</taxon>
        <taxon>Methanobacteriota</taxon>
        <taxon>Stenosarchaea group</taxon>
        <taxon>Halobacteria</taxon>
        <taxon>Halobacteriales</taxon>
        <taxon>Haloferacaceae</taxon>
        <taxon>Halobaculum</taxon>
    </lineage>
</organism>
<evidence type="ECO:0000256" key="3">
    <source>
        <dbReference type="ARBA" id="ARBA00022448"/>
    </source>
</evidence>
<accession>A0A1M5MQL3</accession>
<dbReference type="Gene3D" id="3.40.50.300">
    <property type="entry name" value="P-loop containing nucleotide triphosphate hydrolases"/>
    <property type="match status" value="2"/>
</dbReference>
<dbReference type="PANTHER" id="PTHR43553:SF24">
    <property type="entry name" value="ENERGY-COUPLING FACTOR TRANSPORTER ATP-BINDING PROTEIN ECFA1"/>
    <property type="match status" value="1"/>
</dbReference>
<keyword evidence="5 10" id="KW-0067">ATP-binding</keyword>
<dbReference type="Proteomes" id="UP000184357">
    <property type="component" value="Unassembled WGS sequence"/>
</dbReference>
<comment type="similarity">
    <text evidence="2">Belongs to the ABC transporter superfamily.</text>
</comment>
<keyword evidence="4" id="KW-0547">Nucleotide-binding</keyword>
<dbReference type="InterPro" id="IPR015856">
    <property type="entry name" value="ABC_transpr_CbiO/EcfA_su"/>
</dbReference>
<proteinExistence type="inferred from homology"/>
<dbReference type="STRING" id="43928.SAMN05443636_1102"/>
<evidence type="ECO:0000259" key="9">
    <source>
        <dbReference type="PROSITE" id="PS50893"/>
    </source>
</evidence>
<protein>
    <submittedName>
        <fullName evidence="10">Energy-coupling factor transport system ATP-binding protein</fullName>
    </submittedName>
</protein>
<feature type="domain" description="ABC transporter" evidence="9">
    <location>
        <begin position="25"/>
        <end position="260"/>
    </location>
</feature>
<dbReference type="AlphaFoldDB" id="A0A1M5MQL3"/>
<evidence type="ECO:0000313" key="10">
    <source>
        <dbReference type="EMBL" id="SHG79515.1"/>
    </source>
</evidence>
<dbReference type="EMBL" id="FQWV01000002">
    <property type="protein sequence ID" value="SHG79515.1"/>
    <property type="molecule type" value="Genomic_DNA"/>
</dbReference>
<keyword evidence="3" id="KW-0813">Transport</keyword>
<dbReference type="GO" id="GO:0016887">
    <property type="term" value="F:ATP hydrolysis activity"/>
    <property type="evidence" value="ECO:0007669"/>
    <property type="project" value="InterPro"/>
</dbReference>
<evidence type="ECO:0000256" key="6">
    <source>
        <dbReference type="ARBA" id="ARBA00023136"/>
    </source>
</evidence>
<evidence type="ECO:0000256" key="7">
    <source>
        <dbReference type="ARBA" id="ARBA00025157"/>
    </source>
</evidence>
<dbReference type="InterPro" id="IPR003593">
    <property type="entry name" value="AAA+_ATPase"/>
</dbReference>
<dbReference type="GO" id="GO:0005524">
    <property type="term" value="F:ATP binding"/>
    <property type="evidence" value="ECO:0007669"/>
    <property type="project" value="UniProtKB-KW"/>
</dbReference>
<dbReference type="PANTHER" id="PTHR43553">
    <property type="entry name" value="HEAVY METAL TRANSPORTER"/>
    <property type="match status" value="1"/>
</dbReference>
<dbReference type="InterPro" id="IPR017871">
    <property type="entry name" value="ABC_transporter-like_CS"/>
</dbReference>
<evidence type="ECO:0000256" key="8">
    <source>
        <dbReference type="SAM" id="MobiDB-lite"/>
    </source>
</evidence>
<dbReference type="SMART" id="SM00382">
    <property type="entry name" value="AAA"/>
    <property type="match status" value="2"/>
</dbReference>
<comment type="subcellular location">
    <subcellularLocation>
        <location evidence="1">Cell membrane</location>
        <topology evidence="1">Peripheral membrane protein</topology>
    </subcellularLocation>
</comment>
<dbReference type="CDD" id="cd03225">
    <property type="entry name" value="ABC_cobalt_CbiO_domain1"/>
    <property type="match status" value="2"/>
</dbReference>
<dbReference type="InterPro" id="IPR003439">
    <property type="entry name" value="ABC_transporter-like_ATP-bd"/>
</dbReference>
<dbReference type="PROSITE" id="PS50893">
    <property type="entry name" value="ABC_TRANSPORTER_2"/>
    <property type="match status" value="2"/>
</dbReference>
<name>A0A1M5MQL3_9EURY</name>
<evidence type="ECO:0000256" key="5">
    <source>
        <dbReference type="ARBA" id="ARBA00022840"/>
    </source>
</evidence>
<evidence type="ECO:0000256" key="2">
    <source>
        <dbReference type="ARBA" id="ARBA00005417"/>
    </source>
</evidence>
<reference evidence="10 11" key="1">
    <citation type="submission" date="2016-11" db="EMBL/GenBank/DDBJ databases">
        <authorList>
            <person name="Jaros S."/>
            <person name="Januszkiewicz K."/>
            <person name="Wedrychowicz H."/>
        </authorList>
    </citation>
    <scope>NUCLEOTIDE SEQUENCE [LARGE SCALE GENOMIC DNA]</scope>
    <source>
        <strain evidence="10 11">DSM 9297</strain>
    </source>
</reference>
<evidence type="ECO:0000256" key="4">
    <source>
        <dbReference type="ARBA" id="ARBA00022741"/>
    </source>
</evidence>
<keyword evidence="6" id="KW-0472">Membrane</keyword>
<feature type="compositionally biased region" description="Acidic residues" evidence="8">
    <location>
        <begin position="316"/>
        <end position="325"/>
    </location>
</feature>
<dbReference type="GO" id="GO:0042626">
    <property type="term" value="F:ATPase-coupled transmembrane transporter activity"/>
    <property type="evidence" value="ECO:0007669"/>
    <property type="project" value="TreeGrafter"/>
</dbReference>
<feature type="region of interest" description="Disordered" evidence="8">
    <location>
        <begin position="294"/>
        <end position="344"/>
    </location>
</feature>
<gene>
    <name evidence="10" type="ORF">SAMN05443636_1102</name>
</gene>
<dbReference type="Pfam" id="PF00005">
    <property type="entry name" value="ABC_tran"/>
    <property type="match status" value="2"/>
</dbReference>
<sequence length="628" mass="67271">MTTRRPRGAERATRLPSRSYDPPMIHAADLRLQYPTRSDPTLQGVSFTVDDGETLGVVGAVESGKTSLSMALAGFAPTVTGGTLDGELQVAGADPREDDDDTRLGMVFEDYSSQLTQVHVVDEVMVPLLSRGLGREAARERASEVLDRVRLSGYEDRRTWELSGGEQQRVAIAAALAMDAEALVFDTATRALDPAGREEVSNIVSSLRGEKPLVLTVTDPAELVGLCDRVLVLNDGEREAFGPAEEILRDADLLDRVGVRPPTPLRAARRLGMDASPITVGEFSNAVADGARMSRGLTDTGTSELSVEGASGSDTDLIDGPEANEAEPTKPAVDGGATADGGEKPLLSVEDLRFSYREEPAIDGIDLSVEAGEVHALVGGNGAGKSTLVELIVGLLDPDEGEIRIDGEPTAGRTAAAVGETVALSFQNPDEQLSKRTVEEEIRFPLEERQYDRGWLPFGGEQRYDDSYIDERVEAARERTGLGEDLLDEDPTFLPQGYRRLAAIASAIAPDPDVVILDEPAAGLDAEGYDLMEEAIAHLADDGKAVLVIEHDMDFVSEVSDRVTLLSDGTVAARGPPSTVFDASRWDELRAEHIRPPRAAELAECLDVRALTLDSLVDRAGGAMEVHE</sequence>
<dbReference type="PROSITE" id="PS00211">
    <property type="entry name" value="ABC_TRANSPORTER_1"/>
    <property type="match status" value="1"/>
</dbReference>
<comment type="function">
    <text evidence="7">Probably part of an ABC transporter complex. Responsible for energy coupling to the transport system.</text>
</comment>
<feature type="region of interest" description="Disordered" evidence="8">
    <location>
        <begin position="1"/>
        <end position="22"/>
    </location>
</feature>